<evidence type="ECO:0000313" key="2">
    <source>
        <dbReference type="EMBL" id="KAL0960193.1"/>
    </source>
</evidence>
<proteinExistence type="predicted"/>
<organism evidence="2 3">
    <name type="scientific">Hohenbuehelia grisea</name>
    <dbReference type="NCBI Taxonomy" id="104357"/>
    <lineage>
        <taxon>Eukaryota</taxon>
        <taxon>Fungi</taxon>
        <taxon>Dikarya</taxon>
        <taxon>Basidiomycota</taxon>
        <taxon>Agaricomycotina</taxon>
        <taxon>Agaricomycetes</taxon>
        <taxon>Agaricomycetidae</taxon>
        <taxon>Agaricales</taxon>
        <taxon>Pleurotineae</taxon>
        <taxon>Pleurotaceae</taxon>
        <taxon>Hohenbuehelia</taxon>
    </lineage>
</organism>
<sequence>MPGLDQLSQILKGLRRDRSWTKVPHPALHLTSNFFMFTFQDLPIEVVEHVLEGLKPSDLTSVALVSRALNALAENFLYRAVYFSSVPSAGGFLRAVARNESKVVLVRSLHWEFHLGVWHTIGRPKVFNGAVLLLKNLETLRLVAHPGILCNEIDVLPRCKYPKLKSLEYGPFEGRLGAQSLSAFVDLHPSLTTLKLPLYTETPASALYLPELEIFSGPATLLPFLSGATRLSTACLLTEAETHLDADQVLEELARKSSGLLKELGCISPLGGSAFFNAAADWLPGLQHFAIYYHAEGTTEPSTIVKDICQRFVRFKSLVTFQYAPLSCLLRSAPVPHHLVPLHRLSGSSLRYCSWFGYHWRWEDNTQTWEKIRATHASNLVPGLKELAEHYLS</sequence>
<dbReference type="Pfam" id="PF12937">
    <property type="entry name" value="F-box-like"/>
    <property type="match status" value="1"/>
</dbReference>
<dbReference type="InterPro" id="IPR001810">
    <property type="entry name" value="F-box_dom"/>
</dbReference>
<keyword evidence="3" id="KW-1185">Reference proteome</keyword>
<dbReference type="Proteomes" id="UP001556367">
    <property type="component" value="Unassembled WGS sequence"/>
</dbReference>
<dbReference type="EMBL" id="JASNQZ010000002">
    <property type="protein sequence ID" value="KAL0960193.1"/>
    <property type="molecule type" value="Genomic_DNA"/>
</dbReference>
<dbReference type="SMART" id="SM00256">
    <property type="entry name" value="FBOX"/>
    <property type="match status" value="1"/>
</dbReference>
<gene>
    <name evidence="2" type="ORF">HGRIS_011827</name>
</gene>
<evidence type="ECO:0000259" key="1">
    <source>
        <dbReference type="PROSITE" id="PS50181"/>
    </source>
</evidence>
<name>A0ABR3JYH4_9AGAR</name>
<dbReference type="InterPro" id="IPR036047">
    <property type="entry name" value="F-box-like_dom_sf"/>
</dbReference>
<protein>
    <recommendedName>
        <fullName evidence="1">F-box domain-containing protein</fullName>
    </recommendedName>
</protein>
<dbReference type="SUPFAM" id="SSF81383">
    <property type="entry name" value="F-box domain"/>
    <property type="match status" value="1"/>
</dbReference>
<comment type="caution">
    <text evidence="2">The sequence shown here is derived from an EMBL/GenBank/DDBJ whole genome shotgun (WGS) entry which is preliminary data.</text>
</comment>
<dbReference type="PROSITE" id="PS50181">
    <property type="entry name" value="FBOX"/>
    <property type="match status" value="1"/>
</dbReference>
<evidence type="ECO:0000313" key="3">
    <source>
        <dbReference type="Proteomes" id="UP001556367"/>
    </source>
</evidence>
<reference evidence="3" key="1">
    <citation type="submission" date="2024-06" db="EMBL/GenBank/DDBJ databases">
        <title>Multi-omics analyses provide insights into the biosynthesis of the anticancer antibiotic pleurotin in Hohenbuehelia grisea.</title>
        <authorList>
            <person name="Weaver J.A."/>
            <person name="Alberti F."/>
        </authorList>
    </citation>
    <scope>NUCLEOTIDE SEQUENCE [LARGE SCALE GENOMIC DNA]</scope>
    <source>
        <strain evidence="3">T-177</strain>
    </source>
</reference>
<feature type="domain" description="F-box" evidence="1">
    <location>
        <begin position="36"/>
        <end position="81"/>
    </location>
</feature>
<accession>A0ABR3JYH4</accession>